<reference evidence="1 2" key="2">
    <citation type="journal article" date="2014" name="Proc. Natl. Acad. Sci. U.S.A.">
        <title>Trajectory and genomic determinants of fungal-pathogen speciation and host adaptation.</title>
        <authorList>
            <person name="Hu X."/>
            <person name="Xiao G."/>
            <person name="Zheng P."/>
            <person name="Shang Y."/>
            <person name="Su Y."/>
            <person name="Zhang X."/>
            <person name="Liu X."/>
            <person name="Zhan S."/>
            <person name="St Leger R.J."/>
            <person name="Wang C."/>
        </authorList>
    </citation>
    <scope>GENOME REANNOTATION</scope>
    <source>
        <strain evidence="2">ARSEF 23 / ATCC MYA-3075</strain>
    </source>
</reference>
<sequence length="130" mass="14454">MSTVHNLGNEAVAPKEIKSYLRNHSETLATQQDIYNCMAQGKRDLAKGQSNIHALANELDSEGFWNRMQLVEYGRVTGVLFAHPQSLASSSAIRICSDWTAFTRRTSTRCLFSTSLEMPVKDHSALPLPS</sequence>
<proteinExistence type="predicted"/>
<dbReference type="RefSeq" id="XP_011411794.1">
    <property type="nucleotide sequence ID" value="XM_011413492.1"/>
</dbReference>
<dbReference type="AlphaFoldDB" id="A0A0B2XG88"/>
<evidence type="ECO:0000313" key="1">
    <source>
        <dbReference type="EMBL" id="KHO10961.1"/>
    </source>
</evidence>
<name>A0A0B2XG88_METRA</name>
<dbReference type="KEGG" id="maj:MAA_11498"/>
<dbReference type="HOGENOM" id="CLU_1938662_0_0_1"/>
<dbReference type="GeneID" id="23632946"/>
<accession>A0A0B2XG88</accession>
<keyword evidence="2" id="KW-1185">Reference proteome</keyword>
<dbReference type="EMBL" id="ADNJ02000008">
    <property type="protein sequence ID" value="KHO10961.1"/>
    <property type="molecule type" value="Genomic_DNA"/>
</dbReference>
<gene>
    <name evidence="1" type="ORF">MAA_11498</name>
</gene>
<reference evidence="1 2" key="1">
    <citation type="journal article" date="2011" name="PLoS Genet.">
        <title>Genome sequencing and comparative transcriptomics of the model entomopathogenic fungi Metarhizium anisopliae and M. acridum.</title>
        <authorList>
            <person name="Gao Q."/>
            <person name="Jin K."/>
            <person name="Ying S.H."/>
            <person name="Zhang Y."/>
            <person name="Xiao G."/>
            <person name="Shang Y."/>
            <person name="Duan Z."/>
            <person name="Hu X."/>
            <person name="Xie X.Q."/>
            <person name="Zhou G."/>
            <person name="Peng G."/>
            <person name="Luo Z."/>
            <person name="Huang W."/>
            <person name="Wang B."/>
            <person name="Fang W."/>
            <person name="Wang S."/>
            <person name="Zhong Y."/>
            <person name="Ma L.J."/>
            <person name="St Leger R.J."/>
            <person name="Zhao G.P."/>
            <person name="Pei Y."/>
            <person name="Feng M.G."/>
            <person name="Xia Y."/>
            <person name="Wang C."/>
        </authorList>
    </citation>
    <scope>NUCLEOTIDE SEQUENCE [LARGE SCALE GENOMIC DNA]</scope>
    <source>
        <strain evidence="2">ARSEF 23 / ATCC MYA-3075</strain>
    </source>
</reference>
<organism evidence="1 2">
    <name type="scientific">Metarhizium robertsii (strain ARSEF 23 / ATCC MYA-3075)</name>
    <name type="common">Metarhizium anisopliae (strain ARSEF 23)</name>
    <dbReference type="NCBI Taxonomy" id="655844"/>
    <lineage>
        <taxon>Eukaryota</taxon>
        <taxon>Fungi</taxon>
        <taxon>Dikarya</taxon>
        <taxon>Ascomycota</taxon>
        <taxon>Pezizomycotina</taxon>
        <taxon>Sordariomycetes</taxon>
        <taxon>Hypocreomycetidae</taxon>
        <taxon>Hypocreales</taxon>
        <taxon>Clavicipitaceae</taxon>
        <taxon>Metarhizium</taxon>
    </lineage>
</organism>
<evidence type="ECO:0000313" key="2">
    <source>
        <dbReference type="Proteomes" id="UP000002498"/>
    </source>
</evidence>
<dbReference type="Proteomes" id="UP000002498">
    <property type="component" value="Unassembled WGS sequence"/>
</dbReference>
<dbReference type="OrthoDB" id="4868085at2759"/>
<comment type="caution">
    <text evidence="1">The sequence shown here is derived from an EMBL/GenBank/DDBJ whole genome shotgun (WGS) entry which is preliminary data.</text>
</comment>
<protein>
    <submittedName>
        <fullName evidence="1">Transposase</fullName>
    </submittedName>
</protein>